<evidence type="ECO:0000313" key="2">
    <source>
        <dbReference type="EMBL" id="ROV94016.1"/>
    </source>
</evidence>
<proteinExistence type="predicted"/>
<reference evidence="2 3" key="1">
    <citation type="submission" date="2015-09" db="EMBL/GenBank/DDBJ databases">
        <title>Host preference determinants of Valsa canker pathogens revealed by comparative genomics.</title>
        <authorList>
            <person name="Yin Z."/>
            <person name="Huang L."/>
        </authorList>
    </citation>
    <scope>NUCLEOTIDE SEQUENCE [LARGE SCALE GENOMIC DNA]</scope>
    <source>
        <strain evidence="2 3">YSFL</strain>
    </source>
</reference>
<gene>
    <name evidence="2" type="ORF">VSDG_06223</name>
</gene>
<dbReference type="OrthoDB" id="3596146at2759"/>
<dbReference type="Proteomes" id="UP000284375">
    <property type="component" value="Unassembled WGS sequence"/>
</dbReference>
<protein>
    <submittedName>
        <fullName evidence="2">Uncharacterized protein</fullName>
    </submittedName>
</protein>
<sequence>MAEAAIGRRMLGEIEETSLDEILTSLRADLNSASLHHGSSSIAATGGSNAAPSASKVKSYPIRGLDTLVTQHFRATQSAPLSLSGRHLPFIYLLVATLVAAPHSKAVVIIDIDAKFDITRVLQCTPHPSPSALHEGTTETAVSPSEATTTQQHKPTPVLPGHTGDQARIPQAQRVTLDDLKHVHVYRPARGSPSHIRDVLTSAEHHMIYSRHASVAREWWGTVVIGGGSPAVLGSGSADVTTGWKGWLRVDHEEIRGFGVGMSIEEALAERDRRQRAVEEAGWTATCVWGGLRFR</sequence>
<organism evidence="2 3">
    <name type="scientific">Cytospora chrysosperma</name>
    <name type="common">Cytospora canker fungus</name>
    <name type="synonym">Sphaeria chrysosperma</name>
    <dbReference type="NCBI Taxonomy" id="252740"/>
    <lineage>
        <taxon>Eukaryota</taxon>
        <taxon>Fungi</taxon>
        <taxon>Dikarya</taxon>
        <taxon>Ascomycota</taxon>
        <taxon>Pezizomycotina</taxon>
        <taxon>Sordariomycetes</taxon>
        <taxon>Sordariomycetidae</taxon>
        <taxon>Diaporthales</taxon>
        <taxon>Cytosporaceae</taxon>
        <taxon>Cytospora</taxon>
    </lineage>
</organism>
<evidence type="ECO:0000313" key="3">
    <source>
        <dbReference type="Proteomes" id="UP000284375"/>
    </source>
</evidence>
<keyword evidence="3" id="KW-1185">Reference proteome</keyword>
<feature type="region of interest" description="Disordered" evidence="1">
    <location>
        <begin position="127"/>
        <end position="165"/>
    </location>
</feature>
<evidence type="ECO:0000256" key="1">
    <source>
        <dbReference type="SAM" id="MobiDB-lite"/>
    </source>
</evidence>
<dbReference type="STRING" id="252740.A0A423VSG1"/>
<dbReference type="AlphaFoldDB" id="A0A423VSG1"/>
<dbReference type="EMBL" id="LJZO01000030">
    <property type="protein sequence ID" value="ROV94016.1"/>
    <property type="molecule type" value="Genomic_DNA"/>
</dbReference>
<accession>A0A423VSG1</accession>
<comment type="caution">
    <text evidence="2">The sequence shown here is derived from an EMBL/GenBank/DDBJ whole genome shotgun (WGS) entry which is preliminary data.</text>
</comment>
<name>A0A423VSG1_CYTCH</name>
<feature type="compositionally biased region" description="Polar residues" evidence="1">
    <location>
        <begin position="138"/>
        <end position="154"/>
    </location>
</feature>